<dbReference type="PANTHER" id="PTHR15075:SF6">
    <property type="entry name" value="ALPHA-1,6-MANNOSYLGLYCOPROTEIN 6-BETA-N-ACETYLGLUCOSAMINYLTRANSFERASE B"/>
    <property type="match status" value="1"/>
</dbReference>
<evidence type="ECO:0000313" key="16">
    <source>
        <dbReference type="Proteomes" id="UP000662637"/>
    </source>
</evidence>
<evidence type="ECO:0000256" key="2">
    <source>
        <dbReference type="ARBA" id="ARBA00004922"/>
    </source>
</evidence>
<evidence type="ECO:0000256" key="4">
    <source>
        <dbReference type="ARBA" id="ARBA00012671"/>
    </source>
</evidence>
<feature type="domain" description="Glycosyltransferase family 18 catalytic" evidence="14">
    <location>
        <begin position="5"/>
        <end position="99"/>
    </location>
</feature>
<keyword evidence="6" id="KW-0808">Transferase</keyword>
<evidence type="ECO:0000259" key="14">
    <source>
        <dbReference type="Pfam" id="PF15024"/>
    </source>
</evidence>
<reference evidence="15" key="1">
    <citation type="submission" date="2020-08" db="EMBL/GenBank/DDBJ databases">
        <authorList>
            <person name="Shumante A."/>
            <person name="Zimin A.V."/>
            <person name="Puiu D."/>
            <person name="Salzberg S.L."/>
        </authorList>
    </citation>
    <scope>NUCLEOTIDE SEQUENCE</scope>
    <source>
        <strain evidence="15">WC2-LM</strain>
        <tissue evidence="15">Liver</tissue>
    </source>
</reference>
<dbReference type="InterPro" id="IPR026116">
    <property type="entry name" value="GT18_cat"/>
</dbReference>
<evidence type="ECO:0000256" key="5">
    <source>
        <dbReference type="ARBA" id="ARBA00022676"/>
    </source>
</evidence>
<evidence type="ECO:0000256" key="9">
    <source>
        <dbReference type="ARBA" id="ARBA00022989"/>
    </source>
</evidence>
<dbReference type="UniPathway" id="UPA00378"/>
<keyword evidence="12" id="KW-0325">Glycoprotein</keyword>
<dbReference type="PANTHER" id="PTHR15075">
    <property type="entry name" value="ALPHA-MANNOSIDE BETA-1,6-N-ACETYLGLUCOSAMINYLTRANSFERASE"/>
    <property type="match status" value="1"/>
</dbReference>
<keyword evidence="11" id="KW-0472">Membrane</keyword>
<dbReference type="EC" id="2.4.1.155" evidence="4"/>
<proteinExistence type="inferred from homology"/>
<sequence>MGSGKESLIFMKKRTKRLTAQWATAVQRLAQKLGDVWRDQKQILVHIGFLTEESGDVFSPRVLKGGPLGEMVQWADILAALYILGHSLRVTVSLKELQRPHGPRILGGSRSVRYWRPQFPTGPLTCPLLPLPADAQPRVGCTQEVCLHSTVLTVSSLHL</sequence>
<dbReference type="Proteomes" id="UP000662637">
    <property type="component" value="Unassembled WGS sequence"/>
</dbReference>
<evidence type="ECO:0000256" key="13">
    <source>
        <dbReference type="ARBA" id="ARBA00048243"/>
    </source>
</evidence>
<name>A0A834UUN5_MARMO</name>
<evidence type="ECO:0000313" key="15">
    <source>
        <dbReference type="EMBL" id="KAF7470790.1"/>
    </source>
</evidence>
<organism evidence="15 16">
    <name type="scientific">Marmota monax</name>
    <name type="common">Woodchuck</name>
    <dbReference type="NCBI Taxonomy" id="9995"/>
    <lineage>
        <taxon>Eukaryota</taxon>
        <taxon>Metazoa</taxon>
        <taxon>Chordata</taxon>
        <taxon>Craniata</taxon>
        <taxon>Vertebrata</taxon>
        <taxon>Euteleostomi</taxon>
        <taxon>Mammalia</taxon>
        <taxon>Eutheria</taxon>
        <taxon>Euarchontoglires</taxon>
        <taxon>Glires</taxon>
        <taxon>Rodentia</taxon>
        <taxon>Sciuromorpha</taxon>
        <taxon>Sciuridae</taxon>
        <taxon>Xerinae</taxon>
        <taxon>Marmotini</taxon>
        <taxon>Marmota</taxon>
    </lineage>
</organism>
<evidence type="ECO:0000256" key="1">
    <source>
        <dbReference type="ARBA" id="ARBA00004323"/>
    </source>
</evidence>
<keyword evidence="7" id="KW-0812">Transmembrane</keyword>
<comment type="similarity">
    <text evidence="3">Belongs to the glycosyltransferase 18 family.</text>
</comment>
<dbReference type="AlphaFoldDB" id="A0A834UUN5"/>
<dbReference type="GO" id="GO:0030144">
    <property type="term" value="F:alpha-1,6-mannosylglycoprotein 6-beta-N-acetylglucosaminyltransferase activity"/>
    <property type="evidence" value="ECO:0007669"/>
    <property type="project" value="UniProtKB-EC"/>
</dbReference>
<dbReference type="GO" id="GO:0000139">
    <property type="term" value="C:Golgi membrane"/>
    <property type="evidence" value="ECO:0007669"/>
    <property type="project" value="UniProtKB-SubCell"/>
</dbReference>
<keyword evidence="8" id="KW-0735">Signal-anchor</keyword>
<dbReference type="EMBL" id="WJEC01006978">
    <property type="protein sequence ID" value="KAF7470790.1"/>
    <property type="molecule type" value="Genomic_DNA"/>
</dbReference>
<evidence type="ECO:0000256" key="7">
    <source>
        <dbReference type="ARBA" id="ARBA00022692"/>
    </source>
</evidence>
<gene>
    <name evidence="15" type="ORF">GHT09_017904</name>
</gene>
<evidence type="ECO:0000256" key="8">
    <source>
        <dbReference type="ARBA" id="ARBA00022968"/>
    </source>
</evidence>
<keyword evidence="9" id="KW-1133">Transmembrane helix</keyword>
<accession>A0A834UUN5</accession>
<evidence type="ECO:0000256" key="10">
    <source>
        <dbReference type="ARBA" id="ARBA00023034"/>
    </source>
</evidence>
<evidence type="ECO:0000256" key="3">
    <source>
        <dbReference type="ARBA" id="ARBA00007477"/>
    </source>
</evidence>
<keyword evidence="10" id="KW-0333">Golgi apparatus</keyword>
<evidence type="ECO:0000256" key="6">
    <source>
        <dbReference type="ARBA" id="ARBA00022679"/>
    </source>
</evidence>
<evidence type="ECO:0000256" key="12">
    <source>
        <dbReference type="ARBA" id="ARBA00023180"/>
    </source>
</evidence>
<protein>
    <recommendedName>
        <fullName evidence="4">alpha-1,6-mannosyl-glycoprotein 6-beta-N-acetylglucosaminyltransferase</fullName>
        <ecNumber evidence="4">2.4.1.155</ecNumber>
    </recommendedName>
</protein>
<dbReference type="Pfam" id="PF15024">
    <property type="entry name" value="Glyco_transf_18"/>
    <property type="match status" value="1"/>
</dbReference>
<evidence type="ECO:0000256" key="11">
    <source>
        <dbReference type="ARBA" id="ARBA00023136"/>
    </source>
</evidence>
<keyword evidence="5" id="KW-0328">Glycosyltransferase</keyword>
<comment type="subcellular location">
    <subcellularLocation>
        <location evidence="1">Golgi apparatus membrane</location>
        <topology evidence="1">Single-pass type II membrane protein</topology>
    </subcellularLocation>
</comment>
<comment type="catalytic activity">
    <reaction evidence="13">
        <text>N(4)-{beta-D-GlcNAc-(1-&gt;2)-[beta-D-GlcNAc-(1-&gt;4)]-alpha-D-Man-(1-&gt;3)-[beta-D-GlcNAc-(1-&gt;2)-alpha-D-Man-(1-&gt;6)]-beta-D-Man-(1-&gt;4)-beta-D-GlcNAc-(1-&gt;4)-beta-D-GlcNAc}-L-asparaginyl-[protein] + UDP-N-acetyl-alpha-D-glucosamine = N(4)-{beta-D-GlcNAc-(1-&gt;2)-[beta-D-GlcNAc-(1-&gt;4)]-alpha-D-Man-(1-&gt;3)-[beta-D-GlcNAc-(1-&gt;2)-[beta-D-GlcNAc-(1-&gt;6)]-alpha-D-Man-(1-&gt;6)]-beta-D-Man-(1-&gt;4)-beta-D-GlcNAc-(1-&gt;4)-beta-D-GlcNAc}-L-asparaginyl-[protein] + UDP + H(+)</text>
        <dbReference type="Rhea" id="RHEA:16921"/>
        <dbReference type="Rhea" id="RHEA-COMP:14374"/>
        <dbReference type="Rhea" id="RHEA-COMP:14377"/>
        <dbReference type="ChEBI" id="CHEBI:15378"/>
        <dbReference type="ChEBI" id="CHEBI:57705"/>
        <dbReference type="ChEBI" id="CHEBI:58223"/>
        <dbReference type="ChEBI" id="CHEBI:139507"/>
        <dbReference type="ChEBI" id="CHEBI:139510"/>
        <dbReference type="EC" id="2.4.1.155"/>
    </reaction>
</comment>
<comment type="caution">
    <text evidence="15">The sequence shown here is derived from an EMBL/GenBank/DDBJ whole genome shotgun (WGS) entry which is preliminary data.</text>
</comment>
<dbReference type="GO" id="GO:0006487">
    <property type="term" value="P:protein N-linked glycosylation"/>
    <property type="evidence" value="ECO:0007669"/>
    <property type="project" value="TreeGrafter"/>
</dbReference>
<dbReference type="InterPro" id="IPR052105">
    <property type="entry name" value="MGAT5_Glycosyltransferase"/>
</dbReference>
<comment type="pathway">
    <text evidence="2">Protein modification; protein glycosylation.</text>
</comment>